<evidence type="ECO:0000259" key="2">
    <source>
        <dbReference type="Pfam" id="PF13439"/>
    </source>
</evidence>
<name>A0AAX0RW90_9BACI</name>
<reference evidence="3 4" key="1">
    <citation type="submission" date="2017-09" db="EMBL/GenBank/DDBJ databases">
        <title>Large-scale bioinformatics analysis of Bacillus genomes uncovers conserved roles of natural products in bacterial physiology.</title>
        <authorList>
            <consortium name="Agbiome Team Llc"/>
            <person name="Bleich R.M."/>
            <person name="Kirk G.J."/>
            <person name="Santa Maria K.C."/>
            <person name="Allen S.E."/>
            <person name="Farag S."/>
            <person name="Shank E.A."/>
            <person name="Bowers A."/>
        </authorList>
    </citation>
    <scope>NUCLEOTIDE SEQUENCE [LARGE SCALE GENOMIC DNA]</scope>
    <source>
        <strain evidence="3 4">AFS003229</strain>
    </source>
</reference>
<dbReference type="Pfam" id="PF00534">
    <property type="entry name" value="Glycos_transf_1"/>
    <property type="match status" value="1"/>
</dbReference>
<dbReference type="RefSeq" id="WP_098177830.1">
    <property type="nucleotide sequence ID" value="NZ_NUEQ01000112.1"/>
</dbReference>
<protein>
    <submittedName>
        <fullName evidence="3">Glycosyltransferase WbuB</fullName>
    </submittedName>
</protein>
<dbReference type="EMBL" id="NUEQ01000112">
    <property type="protein sequence ID" value="PEJ25949.1"/>
    <property type="molecule type" value="Genomic_DNA"/>
</dbReference>
<feature type="domain" description="Glycosyl transferase family 1" evidence="1">
    <location>
        <begin position="205"/>
        <end position="372"/>
    </location>
</feature>
<accession>A0AAX0RW90</accession>
<organism evidence="3 4">
    <name type="scientific">Peribacillus butanolivorans</name>
    <dbReference type="NCBI Taxonomy" id="421767"/>
    <lineage>
        <taxon>Bacteria</taxon>
        <taxon>Bacillati</taxon>
        <taxon>Bacillota</taxon>
        <taxon>Bacilli</taxon>
        <taxon>Bacillales</taxon>
        <taxon>Bacillaceae</taxon>
        <taxon>Peribacillus</taxon>
    </lineage>
</organism>
<dbReference type="CDD" id="cd03794">
    <property type="entry name" value="GT4_WbuB-like"/>
    <property type="match status" value="1"/>
</dbReference>
<dbReference type="GO" id="GO:0016757">
    <property type="term" value="F:glycosyltransferase activity"/>
    <property type="evidence" value="ECO:0007669"/>
    <property type="project" value="InterPro"/>
</dbReference>
<sequence length="405" mass="45992">MKVLVICQYFFPEQFRVNDICFELVKEGNEVTVLTGLPNYPSGIVDKKYKGFRHRNEQINGVKVIRSSLIGRGKGVKKLALNYASFALTSTFKALFLKKDFDLILVYQLSPVTMALPGILLKKITKKPLILYCHDLWPESIASAGISSNSKLYSILLKLSKWIYKNADKIFTSSKLFEEYFKNTLDIHDKIVHLPVYAEALFENIKEVENRDDTINLVFAGNIGEMQSVETIIYAANEIKEEQNIRFHIVGDGSSRKKCEELVDSLSLNNVIFHGQHPITEMPKFYEMADAFLVTLKANKAISYTLPNKVQSYMAAGKPILGSIDGETNIVINEANCGLCSSAEDYQEFALSIKKFATDKDNHHVYGENARRYYDNNFSKKVYMENINNLLEKTILEGDGKIVQR</sequence>
<dbReference type="InterPro" id="IPR001296">
    <property type="entry name" value="Glyco_trans_1"/>
</dbReference>
<dbReference type="PANTHER" id="PTHR12526">
    <property type="entry name" value="GLYCOSYLTRANSFERASE"/>
    <property type="match status" value="1"/>
</dbReference>
<dbReference type="Proteomes" id="UP000220106">
    <property type="component" value="Unassembled WGS sequence"/>
</dbReference>
<dbReference type="InterPro" id="IPR028098">
    <property type="entry name" value="Glyco_trans_4-like_N"/>
</dbReference>
<comment type="caution">
    <text evidence="3">The sequence shown here is derived from an EMBL/GenBank/DDBJ whole genome shotgun (WGS) entry which is preliminary data.</text>
</comment>
<gene>
    <name evidence="3" type="ORF">CN689_25210</name>
</gene>
<dbReference type="Gene3D" id="3.40.50.2000">
    <property type="entry name" value="Glycogen Phosphorylase B"/>
    <property type="match status" value="2"/>
</dbReference>
<proteinExistence type="predicted"/>
<evidence type="ECO:0000313" key="3">
    <source>
        <dbReference type="EMBL" id="PEJ25949.1"/>
    </source>
</evidence>
<dbReference type="PANTHER" id="PTHR12526:SF609">
    <property type="entry name" value="LIPOPOLYSACCHARIDE BIOSYNTHESIS PROTEIN"/>
    <property type="match status" value="1"/>
</dbReference>
<evidence type="ECO:0000259" key="1">
    <source>
        <dbReference type="Pfam" id="PF00534"/>
    </source>
</evidence>
<feature type="domain" description="Glycosyltransferase subfamily 4-like N-terminal" evidence="2">
    <location>
        <begin position="17"/>
        <end position="194"/>
    </location>
</feature>
<dbReference type="AlphaFoldDB" id="A0AAX0RW90"/>
<dbReference type="SUPFAM" id="SSF53756">
    <property type="entry name" value="UDP-Glycosyltransferase/glycogen phosphorylase"/>
    <property type="match status" value="1"/>
</dbReference>
<evidence type="ECO:0000313" key="4">
    <source>
        <dbReference type="Proteomes" id="UP000220106"/>
    </source>
</evidence>
<dbReference type="Pfam" id="PF13439">
    <property type="entry name" value="Glyco_transf_4"/>
    <property type="match status" value="1"/>
</dbReference>